<organism evidence="3 4">
    <name type="scientific">Paenibacillus paeoniae</name>
    <dbReference type="NCBI Taxonomy" id="2292705"/>
    <lineage>
        <taxon>Bacteria</taxon>
        <taxon>Bacillati</taxon>
        <taxon>Bacillota</taxon>
        <taxon>Bacilli</taxon>
        <taxon>Bacillales</taxon>
        <taxon>Paenibacillaceae</taxon>
        <taxon>Paenibacillus</taxon>
    </lineage>
</organism>
<dbReference type="Proteomes" id="UP000261905">
    <property type="component" value="Unassembled WGS sequence"/>
</dbReference>
<keyword evidence="4" id="KW-1185">Reference proteome</keyword>
<accession>A0A371P6E2</accession>
<evidence type="ECO:0000313" key="4">
    <source>
        <dbReference type="Proteomes" id="UP000261905"/>
    </source>
</evidence>
<feature type="signal peptide" evidence="2">
    <location>
        <begin position="1"/>
        <end position="19"/>
    </location>
</feature>
<comment type="caution">
    <text evidence="3">The sequence shown here is derived from an EMBL/GenBank/DDBJ whole genome shotgun (WGS) entry which is preliminary data.</text>
</comment>
<feature type="region of interest" description="Disordered" evidence="1">
    <location>
        <begin position="121"/>
        <end position="195"/>
    </location>
</feature>
<evidence type="ECO:0000256" key="2">
    <source>
        <dbReference type="SAM" id="SignalP"/>
    </source>
</evidence>
<keyword evidence="2" id="KW-0732">Signal</keyword>
<gene>
    <name evidence="3" type="ORF">DX130_21220</name>
</gene>
<sequence length="195" mass="22149">MRKINIYLIMAAAISIAAASVGTSQTAIYAEHQSVSEMLEGPVLQDDKNIRHHHGGMSKEQFEAYRLKKLQEMAVYFGISTEGKTADQLKKELLVAKEANKEKWEAFKAEHRAKRLEHLQKIADKHGIETKGKTEDQLREELEKAHNDKEKHHWKERNEQRQEEPTPQPTAAPEKKATPEPIATPKKAAPKGEKS</sequence>
<dbReference type="EMBL" id="QUBQ01000005">
    <property type="protein sequence ID" value="REK71524.1"/>
    <property type="molecule type" value="Genomic_DNA"/>
</dbReference>
<feature type="chain" id="PRO_5038421229" description="DUF2680 domain-containing protein" evidence="2">
    <location>
        <begin position="20"/>
        <end position="195"/>
    </location>
</feature>
<feature type="compositionally biased region" description="Basic and acidic residues" evidence="1">
    <location>
        <begin position="121"/>
        <end position="164"/>
    </location>
</feature>
<proteinExistence type="predicted"/>
<dbReference type="RefSeq" id="WP_116048795.1">
    <property type="nucleotide sequence ID" value="NZ_QUBQ01000005.1"/>
</dbReference>
<evidence type="ECO:0000256" key="1">
    <source>
        <dbReference type="SAM" id="MobiDB-lite"/>
    </source>
</evidence>
<evidence type="ECO:0000313" key="3">
    <source>
        <dbReference type="EMBL" id="REK71524.1"/>
    </source>
</evidence>
<dbReference type="AlphaFoldDB" id="A0A371P6E2"/>
<protein>
    <recommendedName>
        <fullName evidence="5">DUF2680 domain-containing protein</fullName>
    </recommendedName>
</protein>
<evidence type="ECO:0008006" key="5">
    <source>
        <dbReference type="Google" id="ProtNLM"/>
    </source>
</evidence>
<reference evidence="3 4" key="1">
    <citation type="submission" date="2018-08" db="EMBL/GenBank/DDBJ databases">
        <title>Paenibacillus sp. M4BSY-1, whole genome shotgun sequence.</title>
        <authorList>
            <person name="Tuo L."/>
        </authorList>
    </citation>
    <scope>NUCLEOTIDE SEQUENCE [LARGE SCALE GENOMIC DNA]</scope>
    <source>
        <strain evidence="3 4">M4BSY-1</strain>
    </source>
</reference>
<dbReference type="OrthoDB" id="2613668at2"/>
<name>A0A371P6E2_9BACL</name>